<feature type="binding site" evidence="3">
    <location>
        <begin position="215"/>
        <end position="222"/>
    </location>
    <ligand>
        <name>ATP</name>
        <dbReference type="ChEBI" id="CHEBI:30616"/>
    </ligand>
</feature>
<evidence type="ECO:0000313" key="6">
    <source>
        <dbReference type="Proteomes" id="UP000242219"/>
    </source>
</evidence>
<dbReference type="EMBL" id="MJUW02000083">
    <property type="protein sequence ID" value="OQD45547.1"/>
    <property type="molecule type" value="Genomic_DNA"/>
</dbReference>
<accession>A0A1V6LZL8</accession>
<name>A0A1V6LZL8_9BACT</name>
<feature type="active site" evidence="2">
    <location>
        <position position="211"/>
    </location>
</feature>
<dbReference type="AlphaFoldDB" id="A0A1V6LZL8"/>
<dbReference type="InterPro" id="IPR025758">
    <property type="entry name" value="Fic/DOC_N"/>
</dbReference>
<comment type="caution">
    <text evidence="5">The sequence shown here is derived from an EMBL/GenBank/DDBJ whole genome shotgun (WGS) entry which is preliminary data.</text>
</comment>
<dbReference type="RefSeq" id="WP_070067267.1">
    <property type="nucleotide sequence ID" value="NZ_MJUW02000083.1"/>
</dbReference>
<dbReference type="InterPro" id="IPR036597">
    <property type="entry name" value="Fido-like_dom_sf"/>
</dbReference>
<dbReference type="InterPro" id="IPR026287">
    <property type="entry name" value="SoFic-like"/>
</dbReference>
<reference evidence="5 6" key="1">
    <citation type="journal article" date="2016" name="Genome Announc.">
        <title>Draft Genome Sequence of the Anaerobic Ammonium-Oxidizing Bacterium 'Candidatus Brocadia sp. 40'.</title>
        <authorList>
            <person name="Ali M."/>
            <person name="Haroon M.F."/>
            <person name="Narita Y."/>
            <person name="Zhang L."/>
            <person name="Rangel Shaw D."/>
            <person name="Okabe S."/>
            <person name="Saikaly P.E."/>
        </authorList>
    </citation>
    <scope>NUCLEOTIDE SEQUENCE [LARGE SCALE GENOMIC DNA]</scope>
    <source>
        <strain evidence="5 6">40</strain>
    </source>
</reference>
<dbReference type="InterPro" id="IPR003812">
    <property type="entry name" value="Fido"/>
</dbReference>
<evidence type="ECO:0000256" key="3">
    <source>
        <dbReference type="PIRSR" id="PIRSR640198-2"/>
    </source>
</evidence>
<feature type="domain" description="Fido" evidence="4">
    <location>
        <begin position="125"/>
        <end position="275"/>
    </location>
</feature>
<dbReference type="SUPFAM" id="SSF140931">
    <property type="entry name" value="Fic-like"/>
    <property type="match status" value="1"/>
</dbReference>
<organism evidence="5 6">
    <name type="scientific">Candidatus Brocadia sapporoensis</name>
    <dbReference type="NCBI Taxonomy" id="392547"/>
    <lineage>
        <taxon>Bacteria</taxon>
        <taxon>Pseudomonadati</taxon>
        <taxon>Planctomycetota</taxon>
        <taxon>Candidatus Brocadiia</taxon>
        <taxon>Candidatus Brocadiales</taxon>
        <taxon>Candidatus Brocadiaceae</taxon>
        <taxon>Candidatus Brocadia</taxon>
    </lineage>
</organism>
<feature type="binding site" evidence="1">
    <location>
        <position position="253"/>
    </location>
    <ligand>
        <name>ATP</name>
        <dbReference type="ChEBI" id="CHEBI:30616"/>
    </ligand>
</feature>
<dbReference type="PROSITE" id="PS51459">
    <property type="entry name" value="FIDO"/>
    <property type="match status" value="1"/>
</dbReference>
<dbReference type="PANTHER" id="PTHR13504">
    <property type="entry name" value="FIDO DOMAIN-CONTAINING PROTEIN DDB_G0283145"/>
    <property type="match status" value="1"/>
</dbReference>
<dbReference type="Pfam" id="PF13784">
    <property type="entry name" value="Fic_N"/>
    <property type="match status" value="1"/>
</dbReference>
<dbReference type="Proteomes" id="UP000242219">
    <property type="component" value="Unassembled WGS sequence"/>
</dbReference>
<keyword evidence="6" id="KW-1185">Reference proteome</keyword>
<keyword evidence="1" id="KW-0067">ATP-binding</keyword>
<feature type="binding site" evidence="1">
    <location>
        <position position="211"/>
    </location>
    <ligand>
        <name>ATP</name>
        <dbReference type="ChEBI" id="CHEBI:30616"/>
    </ligand>
</feature>
<protein>
    <submittedName>
        <fullName evidence="5">Cell filamentation protein Fic</fullName>
    </submittedName>
</protein>
<dbReference type="PIRSF" id="PIRSF038925">
    <property type="entry name" value="AMP-prot_trans"/>
    <property type="match status" value="1"/>
</dbReference>
<evidence type="ECO:0000256" key="1">
    <source>
        <dbReference type="PIRSR" id="PIRSR038925-1"/>
    </source>
</evidence>
<feature type="binding site" evidence="1">
    <location>
        <position position="79"/>
    </location>
    <ligand>
        <name>ATP</name>
        <dbReference type="ChEBI" id="CHEBI:30616"/>
    </ligand>
</feature>
<keyword evidence="1" id="KW-0547">Nucleotide-binding</keyword>
<proteinExistence type="predicted"/>
<evidence type="ECO:0000256" key="2">
    <source>
        <dbReference type="PIRSR" id="PIRSR640198-1"/>
    </source>
</evidence>
<dbReference type="GO" id="GO:0005524">
    <property type="term" value="F:ATP binding"/>
    <property type="evidence" value="ECO:0007669"/>
    <property type="project" value="UniProtKB-KW"/>
</dbReference>
<gene>
    <name evidence="5" type="ORF">BIY37_07840</name>
</gene>
<dbReference type="PANTHER" id="PTHR13504:SF38">
    <property type="entry name" value="FIDO DOMAIN-CONTAINING PROTEIN"/>
    <property type="match status" value="1"/>
</dbReference>
<sequence length="377" mass="43558">MDIKNFKAGSYKQQYRYKSFLPTRINIGWQISDISLINLLSEADIKLGELNAFSQLVPDIDFFILMHVSKEATTSSRIEGTQTNIAEVLQKAENIDPEKRDDWEEVQNYIRAMNEAIDALSSLTLSSRLLKNTHATLLHGVRGRHKLPGEFRASQNWIGGASLKDAVFIPPHYNDLPDLITDFDTFLNDETHLIPHLIRIGIAHYQFETIHPFLDGNGRIGRLLITLYLVGRGLLTKPTLYLSAFFEKNKGLYYDNLTRVRTHNDLTQWLKFFMEGVRQTAQNSIETFKAIIALRQEIEHRDILTLGKKTKLAQRLLHYLYSRPTTDSQDVAKQLTINASTALRLIEDFIRLGILKEITGYRRNRIFVFEKYLQLFE</sequence>
<dbReference type="Pfam" id="PF02661">
    <property type="entry name" value="Fic"/>
    <property type="match status" value="1"/>
</dbReference>
<dbReference type="Gene3D" id="1.10.3290.10">
    <property type="entry name" value="Fido-like domain"/>
    <property type="match status" value="1"/>
</dbReference>
<feature type="binding site" evidence="1">
    <location>
        <begin position="216"/>
        <end position="222"/>
    </location>
    <ligand>
        <name>ATP</name>
        <dbReference type="ChEBI" id="CHEBI:30616"/>
    </ligand>
</feature>
<evidence type="ECO:0000259" key="4">
    <source>
        <dbReference type="PROSITE" id="PS51459"/>
    </source>
</evidence>
<evidence type="ECO:0000313" key="5">
    <source>
        <dbReference type="EMBL" id="OQD45547.1"/>
    </source>
</evidence>
<dbReference type="InterPro" id="IPR040198">
    <property type="entry name" value="Fido_containing"/>
</dbReference>